<evidence type="ECO:0000256" key="4">
    <source>
        <dbReference type="ARBA" id="ARBA00017870"/>
    </source>
</evidence>
<comment type="cofactor">
    <cofactor evidence="2">
        <name>Mg(2+)</name>
        <dbReference type="ChEBI" id="CHEBI:18420"/>
    </cofactor>
</comment>
<evidence type="ECO:0000256" key="12">
    <source>
        <dbReference type="ARBA" id="ARBA00031304"/>
    </source>
</evidence>
<evidence type="ECO:0000256" key="2">
    <source>
        <dbReference type="ARBA" id="ARBA00001946"/>
    </source>
</evidence>
<gene>
    <name evidence="15" type="ORF">JYZ213_LOCUS23598</name>
    <name evidence="16" type="ORF">OXD698_LOCUS35708</name>
</gene>
<feature type="region of interest" description="Disordered" evidence="13">
    <location>
        <begin position="1"/>
        <end position="30"/>
    </location>
</feature>
<dbReference type="SUPFAM" id="SSF46934">
    <property type="entry name" value="UBA-like"/>
    <property type="match status" value="1"/>
</dbReference>
<sequence length="384" mass="44291">METFVQMMMTTISKRHPSHSTSEDDDDDGIECPLSGAEALAVCKEFASMTDTNTGLAMMMLQKNEWNLQRAVNAYHDSMQGKSKTSQKQTKSKTEKSILTSDVKRVKIEPSTTTSVPADNKTNAKTRFKVLSWNIDGLDEQEKTIDIRTRGVIDVIKREEPDAVFLQEVIPIAFDLIRNLLPEYDSYAGNTEGYFVVILTRRELFKVQNFEIIPYPGTNMGRNLLIVHTMYKNSIEIDLMTSHHESGTEEIASKERMEQLKLCFEHMTDAPSNRIVLFGGDLNIREKELQKVGNVPSGIVDLWIETGKRKECAYTWDMNRNTNIYYPSTEYRPRARFDRLYYRPSTQTTMQFQPVYFELEGLEKLASIKRYCSDHWAIQAYFDI</sequence>
<reference evidence="15" key="1">
    <citation type="submission" date="2021-02" db="EMBL/GenBank/DDBJ databases">
        <authorList>
            <person name="Nowell W R."/>
        </authorList>
    </citation>
    <scope>NUCLEOTIDE SEQUENCE</scope>
</reference>
<dbReference type="EMBL" id="CAJNOG010000280">
    <property type="protein sequence ID" value="CAF1141773.1"/>
    <property type="molecule type" value="Genomic_DNA"/>
</dbReference>
<evidence type="ECO:0000256" key="5">
    <source>
        <dbReference type="ARBA" id="ARBA00022722"/>
    </source>
</evidence>
<comment type="cofactor">
    <cofactor evidence="1">
        <name>Mn(2+)</name>
        <dbReference type="ChEBI" id="CHEBI:29035"/>
    </cofactor>
</comment>
<evidence type="ECO:0000256" key="11">
    <source>
        <dbReference type="ARBA" id="ARBA00023242"/>
    </source>
</evidence>
<evidence type="ECO:0000259" key="14">
    <source>
        <dbReference type="Pfam" id="PF03372"/>
    </source>
</evidence>
<protein>
    <recommendedName>
        <fullName evidence="4">Tyrosyl-DNA phosphodiesterase 2</fullName>
    </recommendedName>
    <alternativeName>
        <fullName evidence="12">5'-tyrosyl-DNA phosphodiesterase</fullName>
    </alternativeName>
</protein>
<evidence type="ECO:0000313" key="15">
    <source>
        <dbReference type="EMBL" id="CAF1141773.1"/>
    </source>
</evidence>
<dbReference type="GO" id="GO:0003697">
    <property type="term" value="F:single-stranded DNA binding"/>
    <property type="evidence" value="ECO:0007669"/>
    <property type="project" value="TreeGrafter"/>
</dbReference>
<evidence type="ECO:0000256" key="10">
    <source>
        <dbReference type="ARBA" id="ARBA00023204"/>
    </source>
</evidence>
<evidence type="ECO:0000313" key="16">
    <source>
        <dbReference type="EMBL" id="CAF4106550.1"/>
    </source>
</evidence>
<evidence type="ECO:0000256" key="9">
    <source>
        <dbReference type="ARBA" id="ARBA00022842"/>
    </source>
</evidence>
<dbReference type="GO" id="GO:0046872">
    <property type="term" value="F:metal ion binding"/>
    <property type="evidence" value="ECO:0007669"/>
    <property type="project" value="UniProtKB-KW"/>
</dbReference>
<dbReference type="InterPro" id="IPR009060">
    <property type="entry name" value="UBA-like_sf"/>
</dbReference>
<dbReference type="PANTHER" id="PTHR15822:SF4">
    <property type="entry name" value="TYROSYL-DNA PHOSPHODIESTERASE 2"/>
    <property type="match status" value="1"/>
</dbReference>
<evidence type="ECO:0000256" key="8">
    <source>
        <dbReference type="ARBA" id="ARBA00022801"/>
    </source>
</evidence>
<keyword evidence="8" id="KW-0378">Hydrolase</keyword>
<evidence type="ECO:0000256" key="7">
    <source>
        <dbReference type="ARBA" id="ARBA00022763"/>
    </source>
</evidence>
<keyword evidence="11" id="KW-0539">Nucleus</keyword>
<comment type="subcellular location">
    <subcellularLocation>
        <location evidence="3">Nucleus</location>
        <location evidence="3">PML body</location>
    </subcellularLocation>
</comment>
<dbReference type="FunFam" id="3.60.10.10:FF:000024">
    <property type="entry name" value="Tyrosyl-DNA phosphodiesterase 2"/>
    <property type="match status" value="1"/>
</dbReference>
<comment type="caution">
    <text evidence="15">The sequence shown here is derived from an EMBL/GenBank/DDBJ whole genome shotgun (WGS) entry which is preliminary data.</text>
</comment>
<dbReference type="AlphaFoldDB" id="A0A814S5W5"/>
<dbReference type="GO" id="GO:0016605">
    <property type="term" value="C:PML body"/>
    <property type="evidence" value="ECO:0007669"/>
    <property type="project" value="UniProtKB-SubCell"/>
</dbReference>
<keyword evidence="5" id="KW-0540">Nuclease</keyword>
<dbReference type="GO" id="GO:0006302">
    <property type="term" value="P:double-strand break repair"/>
    <property type="evidence" value="ECO:0007669"/>
    <property type="project" value="TreeGrafter"/>
</dbReference>
<evidence type="ECO:0000313" key="17">
    <source>
        <dbReference type="Proteomes" id="UP000663845"/>
    </source>
</evidence>
<dbReference type="Pfam" id="PF14555">
    <property type="entry name" value="UBA_4"/>
    <property type="match status" value="1"/>
</dbReference>
<keyword evidence="6" id="KW-0479">Metal-binding</keyword>
<dbReference type="GO" id="GO:0005737">
    <property type="term" value="C:cytoplasm"/>
    <property type="evidence" value="ECO:0007669"/>
    <property type="project" value="TreeGrafter"/>
</dbReference>
<name>A0A814S5W5_9BILA</name>
<evidence type="ECO:0000256" key="13">
    <source>
        <dbReference type="SAM" id="MobiDB-lite"/>
    </source>
</evidence>
<dbReference type="Proteomes" id="UP000663845">
    <property type="component" value="Unassembled WGS sequence"/>
</dbReference>
<proteinExistence type="predicted"/>
<dbReference type="GO" id="GO:0004518">
    <property type="term" value="F:nuclease activity"/>
    <property type="evidence" value="ECO:0007669"/>
    <property type="project" value="UniProtKB-KW"/>
</dbReference>
<keyword evidence="9" id="KW-0460">Magnesium</keyword>
<dbReference type="InterPro" id="IPR036691">
    <property type="entry name" value="Endo/exonu/phosph_ase_sf"/>
</dbReference>
<dbReference type="PANTHER" id="PTHR15822">
    <property type="entry name" value="TRAF AND TNF RECEPTOR-ASSOCIATED PROTEIN"/>
    <property type="match status" value="1"/>
</dbReference>
<feature type="domain" description="Endonuclease/exonuclease/phosphatase" evidence="14">
    <location>
        <begin position="131"/>
        <end position="375"/>
    </location>
</feature>
<dbReference type="SUPFAM" id="SSF56219">
    <property type="entry name" value="DNase I-like"/>
    <property type="match status" value="1"/>
</dbReference>
<dbReference type="Gene3D" id="3.60.10.10">
    <property type="entry name" value="Endonuclease/exonuclease/phosphatase"/>
    <property type="match status" value="1"/>
</dbReference>
<dbReference type="GO" id="GO:0070260">
    <property type="term" value="F:5'-tyrosyl-DNA phosphodiesterase activity"/>
    <property type="evidence" value="ECO:0007669"/>
    <property type="project" value="TreeGrafter"/>
</dbReference>
<dbReference type="CDD" id="cd09080">
    <property type="entry name" value="TDP2"/>
    <property type="match status" value="1"/>
</dbReference>
<dbReference type="InterPro" id="IPR051547">
    <property type="entry name" value="TDP2-like"/>
</dbReference>
<dbReference type="EMBL" id="CAJOAZ010005610">
    <property type="protein sequence ID" value="CAF4106550.1"/>
    <property type="molecule type" value="Genomic_DNA"/>
</dbReference>
<evidence type="ECO:0000256" key="6">
    <source>
        <dbReference type="ARBA" id="ARBA00022723"/>
    </source>
</evidence>
<keyword evidence="7" id="KW-0227">DNA damage</keyword>
<evidence type="ECO:0000256" key="3">
    <source>
        <dbReference type="ARBA" id="ARBA00004322"/>
    </source>
</evidence>
<accession>A0A814S5W5</accession>
<organism evidence="15 17">
    <name type="scientific">Adineta steineri</name>
    <dbReference type="NCBI Taxonomy" id="433720"/>
    <lineage>
        <taxon>Eukaryota</taxon>
        <taxon>Metazoa</taxon>
        <taxon>Spiralia</taxon>
        <taxon>Gnathifera</taxon>
        <taxon>Rotifera</taxon>
        <taxon>Eurotatoria</taxon>
        <taxon>Bdelloidea</taxon>
        <taxon>Adinetida</taxon>
        <taxon>Adinetidae</taxon>
        <taxon>Adineta</taxon>
    </lineage>
</organism>
<keyword evidence="10" id="KW-0234">DNA repair</keyword>
<dbReference type="Proteomes" id="UP000663844">
    <property type="component" value="Unassembled WGS sequence"/>
</dbReference>
<dbReference type="Pfam" id="PF03372">
    <property type="entry name" value="Exo_endo_phos"/>
    <property type="match status" value="1"/>
</dbReference>
<dbReference type="InterPro" id="IPR005135">
    <property type="entry name" value="Endo/exonuclease/phosphatase"/>
</dbReference>
<evidence type="ECO:0000256" key="1">
    <source>
        <dbReference type="ARBA" id="ARBA00001936"/>
    </source>
</evidence>
<dbReference type="Gene3D" id="1.10.8.10">
    <property type="entry name" value="DNA helicase RuvA subunit, C-terminal domain"/>
    <property type="match status" value="1"/>
</dbReference>